<dbReference type="Proteomes" id="UP000177626">
    <property type="component" value="Unassembled WGS sequence"/>
</dbReference>
<name>A0A1G2C2K6_9BACT</name>
<feature type="region of interest" description="Disordered" evidence="4">
    <location>
        <begin position="98"/>
        <end position="119"/>
    </location>
</feature>
<dbReference type="GO" id="GO:0003735">
    <property type="term" value="F:structural constituent of ribosome"/>
    <property type="evidence" value="ECO:0007669"/>
    <property type="project" value="InterPro"/>
</dbReference>
<comment type="similarity">
    <text evidence="3">Belongs to the bacterial ribosomal protein bS16 family.</text>
</comment>
<evidence type="ECO:0000256" key="1">
    <source>
        <dbReference type="ARBA" id="ARBA00022980"/>
    </source>
</evidence>
<accession>A0A1G2C2K6</accession>
<sequence>MLAIRLQRIGRKKQPLYRLVISEKTKDTQGNHLENLGQYNPHKKEAIFKAARIKYWISKGAKASASVNNILIKEGIVQGAKQKSVSITKTRAAKMEAKKAENAKEAPAPAVEVKEEVAK</sequence>
<dbReference type="InterPro" id="IPR023803">
    <property type="entry name" value="Ribosomal_bS16_dom_sf"/>
</dbReference>
<dbReference type="NCBIfam" id="TIGR00002">
    <property type="entry name" value="S16"/>
    <property type="match status" value="1"/>
</dbReference>
<comment type="caution">
    <text evidence="5">The sequence shown here is derived from an EMBL/GenBank/DDBJ whole genome shotgun (WGS) entry which is preliminary data.</text>
</comment>
<reference evidence="5 6" key="1">
    <citation type="journal article" date="2016" name="Nat. Commun.">
        <title>Thousands of microbial genomes shed light on interconnected biogeochemical processes in an aquifer system.</title>
        <authorList>
            <person name="Anantharaman K."/>
            <person name="Brown C.T."/>
            <person name="Hug L.A."/>
            <person name="Sharon I."/>
            <person name="Castelle C.J."/>
            <person name="Probst A.J."/>
            <person name="Thomas B.C."/>
            <person name="Singh A."/>
            <person name="Wilkins M.J."/>
            <person name="Karaoz U."/>
            <person name="Brodie E.L."/>
            <person name="Williams K.H."/>
            <person name="Hubbard S.S."/>
            <person name="Banfield J.F."/>
        </authorList>
    </citation>
    <scope>NUCLEOTIDE SEQUENCE [LARGE SCALE GENOMIC DNA]</scope>
</reference>
<evidence type="ECO:0000256" key="3">
    <source>
        <dbReference type="HAMAP-Rule" id="MF_00385"/>
    </source>
</evidence>
<dbReference type="GO" id="GO:0015935">
    <property type="term" value="C:small ribosomal subunit"/>
    <property type="evidence" value="ECO:0007669"/>
    <property type="project" value="TreeGrafter"/>
</dbReference>
<dbReference type="AlphaFoldDB" id="A0A1G2C2K6"/>
<dbReference type="GO" id="GO:0006412">
    <property type="term" value="P:translation"/>
    <property type="evidence" value="ECO:0007669"/>
    <property type="project" value="UniProtKB-UniRule"/>
</dbReference>
<dbReference type="Gene3D" id="3.30.1320.10">
    <property type="match status" value="1"/>
</dbReference>
<dbReference type="PANTHER" id="PTHR12919">
    <property type="entry name" value="30S RIBOSOMAL PROTEIN S16"/>
    <property type="match status" value="1"/>
</dbReference>
<dbReference type="HAMAP" id="MF_00385">
    <property type="entry name" value="Ribosomal_bS16"/>
    <property type="match status" value="1"/>
</dbReference>
<evidence type="ECO:0000313" key="5">
    <source>
        <dbReference type="EMBL" id="OGY94810.1"/>
    </source>
</evidence>
<keyword evidence="2 3" id="KW-0687">Ribonucleoprotein</keyword>
<evidence type="ECO:0000313" key="6">
    <source>
        <dbReference type="Proteomes" id="UP000177626"/>
    </source>
</evidence>
<dbReference type="PANTHER" id="PTHR12919:SF20">
    <property type="entry name" value="SMALL RIBOSOMAL SUBUNIT PROTEIN BS16M"/>
    <property type="match status" value="1"/>
</dbReference>
<evidence type="ECO:0000256" key="2">
    <source>
        <dbReference type="ARBA" id="ARBA00023274"/>
    </source>
</evidence>
<dbReference type="InterPro" id="IPR000307">
    <property type="entry name" value="Ribosomal_bS16"/>
</dbReference>
<protein>
    <recommendedName>
        <fullName evidence="3">Small ribosomal subunit protein bS16</fullName>
    </recommendedName>
</protein>
<dbReference type="EMBL" id="MHKQ01000003">
    <property type="protein sequence ID" value="OGY94810.1"/>
    <property type="molecule type" value="Genomic_DNA"/>
</dbReference>
<gene>
    <name evidence="3" type="primary">rpsP</name>
    <name evidence="5" type="ORF">A2406_03190</name>
</gene>
<organism evidence="5 6">
    <name type="scientific">Candidatus Komeilibacteria bacterium RIFOXYC1_FULL_37_11</name>
    <dbReference type="NCBI Taxonomy" id="1798555"/>
    <lineage>
        <taxon>Bacteria</taxon>
        <taxon>Candidatus Komeiliibacteriota</taxon>
    </lineage>
</organism>
<dbReference type="SUPFAM" id="SSF54565">
    <property type="entry name" value="Ribosomal protein S16"/>
    <property type="match status" value="1"/>
</dbReference>
<dbReference type="Pfam" id="PF00886">
    <property type="entry name" value="Ribosomal_S16"/>
    <property type="match status" value="1"/>
</dbReference>
<dbReference type="GO" id="GO:0005737">
    <property type="term" value="C:cytoplasm"/>
    <property type="evidence" value="ECO:0007669"/>
    <property type="project" value="UniProtKB-ARBA"/>
</dbReference>
<evidence type="ECO:0000256" key="4">
    <source>
        <dbReference type="SAM" id="MobiDB-lite"/>
    </source>
</evidence>
<proteinExistence type="inferred from homology"/>
<keyword evidence="1 3" id="KW-0689">Ribosomal protein</keyword>